<dbReference type="InterPro" id="IPR001452">
    <property type="entry name" value="SH3_domain"/>
</dbReference>
<evidence type="ECO:0000256" key="7">
    <source>
        <dbReference type="ARBA" id="ARBA00022583"/>
    </source>
</evidence>
<feature type="non-terminal residue" evidence="25">
    <location>
        <position position="1"/>
    </location>
</feature>
<dbReference type="GO" id="GO:0030659">
    <property type="term" value="C:cytoplasmic vesicle membrane"/>
    <property type="evidence" value="ECO:0007669"/>
    <property type="project" value="UniProtKB-SubCell"/>
</dbReference>
<evidence type="ECO:0000256" key="14">
    <source>
        <dbReference type="ARBA" id="ARBA00023036"/>
    </source>
</evidence>
<dbReference type="PRINTS" id="PR00499">
    <property type="entry name" value="P67PHOX"/>
</dbReference>
<evidence type="ECO:0000256" key="2">
    <source>
        <dbReference type="ARBA" id="ARBA00004246"/>
    </source>
</evidence>
<feature type="compositionally biased region" description="Low complexity" evidence="23">
    <location>
        <begin position="486"/>
        <end position="505"/>
    </location>
</feature>
<feature type="domain" description="SH3" evidence="24">
    <location>
        <begin position="263"/>
        <end position="324"/>
    </location>
</feature>
<dbReference type="GO" id="GO:0045202">
    <property type="term" value="C:synapse"/>
    <property type="evidence" value="ECO:0007669"/>
    <property type="project" value="UniProtKB-SubCell"/>
</dbReference>
<dbReference type="SMART" id="SM00326">
    <property type="entry name" value="SH3"/>
    <property type="match status" value="3"/>
</dbReference>
<dbReference type="EMBL" id="VWYJ01021415">
    <property type="protein sequence ID" value="NXR00813.1"/>
    <property type="molecule type" value="Genomic_DNA"/>
</dbReference>
<keyword evidence="15 22" id="KW-0175">Coiled coil</keyword>
<dbReference type="InterPro" id="IPR036028">
    <property type="entry name" value="SH3-like_dom_sf"/>
</dbReference>
<keyword evidence="6" id="KW-0597">Phosphoprotein</keyword>
<dbReference type="GO" id="GO:0017124">
    <property type="term" value="F:SH3 domain binding"/>
    <property type="evidence" value="ECO:0007669"/>
    <property type="project" value="UniProtKB-KW"/>
</dbReference>
<evidence type="ECO:0000256" key="21">
    <source>
        <dbReference type="PROSITE-ProRule" id="PRU00192"/>
    </source>
</evidence>
<keyword evidence="12" id="KW-0965">Cell junction</keyword>
<dbReference type="FunFam" id="2.30.30.40:FF:000089">
    <property type="entry name" value="SH3 domain-containing kinase-binding protein 1"/>
    <property type="match status" value="1"/>
</dbReference>
<evidence type="ECO:0000256" key="13">
    <source>
        <dbReference type="ARBA" id="ARBA00023018"/>
    </source>
</evidence>
<feature type="compositionally biased region" description="Basic and acidic residues" evidence="23">
    <location>
        <begin position="512"/>
        <end position="526"/>
    </location>
</feature>
<feature type="compositionally biased region" description="Basic and acidic residues" evidence="23">
    <location>
        <begin position="349"/>
        <end position="384"/>
    </location>
</feature>
<evidence type="ECO:0000313" key="25">
    <source>
        <dbReference type="EMBL" id="NXR00813.1"/>
    </source>
</evidence>
<evidence type="ECO:0000256" key="9">
    <source>
        <dbReference type="ARBA" id="ARBA00022703"/>
    </source>
</evidence>
<dbReference type="GO" id="GO:0006897">
    <property type="term" value="P:endocytosis"/>
    <property type="evidence" value="ECO:0007669"/>
    <property type="project" value="UniProtKB-KW"/>
</dbReference>
<feature type="region of interest" description="Disordered" evidence="23">
    <location>
        <begin position="326"/>
        <end position="600"/>
    </location>
</feature>
<dbReference type="FunFam" id="2.30.30.40:FF:000094">
    <property type="entry name" value="SH3 domain-containing kinase-binding protein 1"/>
    <property type="match status" value="1"/>
</dbReference>
<evidence type="ECO:0000256" key="10">
    <source>
        <dbReference type="ARBA" id="ARBA00022737"/>
    </source>
</evidence>
<dbReference type="SUPFAM" id="SSF50044">
    <property type="entry name" value="SH3-domain"/>
    <property type="match status" value="3"/>
</dbReference>
<dbReference type="GO" id="GO:0007015">
    <property type="term" value="P:actin filament organization"/>
    <property type="evidence" value="ECO:0007669"/>
    <property type="project" value="TreeGrafter"/>
</dbReference>
<feature type="region of interest" description="Disordered" evidence="23">
    <location>
        <begin position="60"/>
        <end position="79"/>
    </location>
</feature>
<accession>A0A7L2HU38</accession>
<keyword evidence="13" id="KW-0770">Synapse</keyword>
<keyword evidence="8" id="KW-0771">Synaptosome</keyword>
<dbReference type="GO" id="GO:0016477">
    <property type="term" value="P:cell migration"/>
    <property type="evidence" value="ECO:0007669"/>
    <property type="project" value="TreeGrafter"/>
</dbReference>
<evidence type="ECO:0000256" key="23">
    <source>
        <dbReference type="SAM" id="MobiDB-lite"/>
    </source>
</evidence>
<dbReference type="InterPro" id="IPR035772">
    <property type="entry name" value="CIN85_SH3_3"/>
</dbReference>
<feature type="domain" description="SH3" evidence="24">
    <location>
        <begin position="99"/>
        <end position="158"/>
    </location>
</feature>
<feature type="compositionally biased region" description="Basic and acidic residues" evidence="23">
    <location>
        <begin position="60"/>
        <end position="74"/>
    </location>
</feature>
<evidence type="ECO:0000256" key="5">
    <source>
        <dbReference type="ARBA" id="ARBA00022490"/>
    </source>
</evidence>
<dbReference type="AlphaFoldDB" id="A0A7L2HU38"/>
<evidence type="ECO:0000256" key="1">
    <source>
        <dbReference type="ARBA" id="ARBA00004245"/>
    </source>
</evidence>
<dbReference type="PRINTS" id="PR00452">
    <property type="entry name" value="SH3DOMAIN"/>
</dbReference>
<feature type="non-terminal residue" evidence="25">
    <location>
        <position position="648"/>
    </location>
</feature>
<keyword evidence="10" id="KW-0677">Repeat</keyword>
<dbReference type="Gene3D" id="2.30.30.40">
    <property type="entry name" value="SH3 Domains"/>
    <property type="match status" value="3"/>
</dbReference>
<dbReference type="GO" id="GO:0043005">
    <property type="term" value="C:neuron projection"/>
    <property type="evidence" value="ECO:0007669"/>
    <property type="project" value="UniProtKB-KW"/>
</dbReference>
<keyword evidence="18" id="KW-0968">Cytoplasmic vesicle</keyword>
<evidence type="ECO:0000256" key="6">
    <source>
        <dbReference type="ARBA" id="ARBA00022553"/>
    </source>
</evidence>
<evidence type="ECO:0000256" key="17">
    <source>
        <dbReference type="ARBA" id="ARBA00023212"/>
    </source>
</evidence>
<keyword evidence="11" id="KW-0832">Ubl conjugation</keyword>
<feature type="compositionally biased region" description="Polar residues" evidence="23">
    <location>
        <begin position="530"/>
        <end position="542"/>
    </location>
</feature>
<dbReference type="InterPro" id="IPR035770">
    <property type="entry name" value="CIN85_SH3_1"/>
</dbReference>
<dbReference type="PANTHER" id="PTHR14167:SF6">
    <property type="entry name" value="SH3 DOMAIN-CONTAINING KINASE-BINDING PROTEIN 1"/>
    <property type="match status" value="1"/>
</dbReference>
<feature type="compositionally biased region" description="Polar residues" evidence="23">
    <location>
        <begin position="187"/>
        <end position="202"/>
    </location>
</feature>
<gene>
    <name evidence="25" type="primary">Sh3kbp1</name>
    <name evidence="25" type="ORF">SAGSER_R01079</name>
</gene>
<evidence type="ECO:0000256" key="16">
    <source>
        <dbReference type="ARBA" id="ARBA00023136"/>
    </source>
</evidence>
<organism evidence="25 26">
    <name type="scientific">Sagittarius serpentarius</name>
    <name type="common">Secretary bird</name>
    <dbReference type="NCBI Taxonomy" id="56258"/>
    <lineage>
        <taxon>Eukaryota</taxon>
        <taxon>Metazoa</taxon>
        <taxon>Chordata</taxon>
        <taxon>Craniata</taxon>
        <taxon>Vertebrata</taxon>
        <taxon>Euteleostomi</taxon>
        <taxon>Archelosauria</taxon>
        <taxon>Archosauria</taxon>
        <taxon>Dinosauria</taxon>
        <taxon>Saurischia</taxon>
        <taxon>Theropoda</taxon>
        <taxon>Coelurosauria</taxon>
        <taxon>Aves</taxon>
        <taxon>Neognathae</taxon>
        <taxon>Neoaves</taxon>
        <taxon>Telluraves</taxon>
        <taxon>Accipitrimorphae</taxon>
        <taxon>Accipitriformes</taxon>
        <taxon>Sagittariidae</taxon>
        <taxon>Sagittarius</taxon>
    </lineage>
</organism>
<comment type="caution">
    <text evidence="25">The sequence shown here is derived from an EMBL/GenBank/DDBJ whole genome shotgun (WGS) entry which is preliminary data.</text>
</comment>
<sequence>LVEAIVEFDYKAQHDDELTITVGDIITNIKKDDGGWWEGQLKGRRGLFPDNFVREIKKDMKKENTASKPPEKPINEVSNGSPLLLSETIVRTNKKGERNRRRRCQVAFSYMPQNEDELELKVGDIIEVVGEVEEGWWEGILNGKTGMFPSNFIKELSDSDDVGIAQEEQVKPSLKDATGSESDGGDSCSTKSEGANGGTTIQPKKVKGVGFGDIFKDKPIKLRPRSIEVENDFLPADKSVGKKLPPATAAQEPTKIEVDSRTKTKEYCKVIFPYEAQNDDELTIREGDVVTLISKDCIDVGWWEGELNGRRGVFPDNFVKLLPSDFEKERPKKPPPPSAPVIKQGSGTTDRKHEIKKVPPERPECLPNRTEEKERSEREQKQLDLQKPSVPAIPPKKPRPPKANSVNRPGTLPPRRPERPVVPVTHTRSDSPKVELVGSTVSGALEKDSSERSNDIDLEGFDSVIPIAEKLNHPTTTRPKATGRRPPSQSLTSSSLSSPDFFDSPSPEDEKEEHVSITHKAIEVSRKSRTVTISQVSDNKTSLPPKPGGLASGSNVQPSLSPSPSPGFHSIAMGTTGHRSNSPSLFGTEGKPKTEHLSQGQTVLEELRTQIKELRTIIETMKDQQKKEIKQLLSELDEEKKIRLRLQV</sequence>
<keyword evidence="9" id="KW-0053">Apoptosis</keyword>
<dbReference type="InterPro" id="IPR050384">
    <property type="entry name" value="Endophilin_SH3RF"/>
</dbReference>
<evidence type="ECO:0000256" key="12">
    <source>
        <dbReference type="ARBA" id="ARBA00022949"/>
    </source>
</evidence>
<evidence type="ECO:0000256" key="3">
    <source>
        <dbReference type="ARBA" id="ARBA00004284"/>
    </source>
</evidence>
<keyword evidence="5" id="KW-0963">Cytoplasm</keyword>
<dbReference type="PROSITE" id="PS50002">
    <property type="entry name" value="SH3"/>
    <property type="match status" value="3"/>
</dbReference>
<evidence type="ECO:0000256" key="11">
    <source>
        <dbReference type="ARBA" id="ARBA00022843"/>
    </source>
</evidence>
<evidence type="ECO:0000313" key="26">
    <source>
        <dbReference type="Proteomes" id="UP000539599"/>
    </source>
</evidence>
<dbReference type="GO" id="GO:0006915">
    <property type="term" value="P:apoptotic process"/>
    <property type="evidence" value="ECO:0007669"/>
    <property type="project" value="UniProtKB-KW"/>
</dbReference>
<feature type="region of interest" description="Disordered" evidence="23">
    <location>
        <begin position="169"/>
        <end position="203"/>
    </location>
</feature>
<evidence type="ECO:0000256" key="4">
    <source>
        <dbReference type="ARBA" id="ARBA00022443"/>
    </source>
</evidence>
<keyword evidence="17" id="KW-0206">Cytoskeleton</keyword>
<feature type="coiled-coil region" evidence="22">
    <location>
        <begin position="604"/>
        <end position="642"/>
    </location>
</feature>
<dbReference type="Pfam" id="PF14604">
    <property type="entry name" value="SH3_9"/>
    <property type="match status" value="3"/>
</dbReference>
<feature type="compositionally biased region" description="Basic and acidic residues" evidence="23">
    <location>
        <begin position="445"/>
        <end position="455"/>
    </location>
</feature>
<comment type="subcellular location">
    <subcellularLocation>
        <location evidence="2">Cell junction</location>
        <location evidence="2">Focal adhesion</location>
    </subcellularLocation>
    <subcellularLocation>
        <location evidence="1">Cytoplasm</location>
        <location evidence="1">Cytoskeleton</location>
    </subcellularLocation>
    <subcellularLocation>
        <location evidence="3">Cytoplasmic vesicle membrane</location>
        <topology evidence="3">Peripheral membrane protein</topology>
    </subcellularLocation>
    <subcellularLocation>
        <location evidence="19">Synapse</location>
        <location evidence="19">Synaptosome</location>
    </subcellularLocation>
</comment>
<proteinExistence type="predicted"/>
<evidence type="ECO:0000256" key="15">
    <source>
        <dbReference type="ARBA" id="ARBA00023054"/>
    </source>
</evidence>
<evidence type="ECO:0000256" key="18">
    <source>
        <dbReference type="ARBA" id="ARBA00023329"/>
    </source>
</evidence>
<name>A0A7L2HU38_SAGSE</name>
<dbReference type="FunFam" id="2.30.30.40:FF:000112">
    <property type="entry name" value="SH3 domain-containing kinase-binding protein 1"/>
    <property type="match status" value="1"/>
</dbReference>
<dbReference type="PANTHER" id="PTHR14167">
    <property type="entry name" value="SH3 DOMAIN-CONTAINING"/>
    <property type="match status" value="1"/>
</dbReference>
<feature type="compositionally biased region" description="Polar residues" evidence="23">
    <location>
        <begin position="552"/>
        <end position="562"/>
    </location>
</feature>
<keyword evidence="26" id="KW-1185">Reference proteome</keyword>
<keyword evidence="4 21" id="KW-0728">SH3 domain</keyword>
<dbReference type="Proteomes" id="UP000539599">
    <property type="component" value="Unassembled WGS sequence"/>
</dbReference>
<reference evidence="25 26" key="1">
    <citation type="submission" date="2019-09" db="EMBL/GenBank/DDBJ databases">
        <title>Bird 10,000 Genomes (B10K) Project - Family phase.</title>
        <authorList>
            <person name="Zhang G."/>
        </authorList>
    </citation>
    <scope>NUCLEOTIDE SEQUENCE [LARGE SCALE GENOMIC DNA]</scope>
    <source>
        <strain evidence="25">B10K-DU-011-38</strain>
        <tissue evidence="25">Muscle</tissue>
    </source>
</reference>
<evidence type="ECO:0000259" key="24">
    <source>
        <dbReference type="PROSITE" id="PS50002"/>
    </source>
</evidence>
<evidence type="ECO:0000256" key="20">
    <source>
        <dbReference type="ARBA" id="ARBA00074272"/>
    </source>
</evidence>
<evidence type="ECO:0000256" key="22">
    <source>
        <dbReference type="SAM" id="Coils"/>
    </source>
</evidence>
<evidence type="ECO:0000256" key="19">
    <source>
        <dbReference type="ARBA" id="ARBA00034102"/>
    </source>
</evidence>
<evidence type="ECO:0000256" key="8">
    <source>
        <dbReference type="ARBA" id="ARBA00022599"/>
    </source>
</evidence>
<dbReference type="CDD" id="cd12052">
    <property type="entry name" value="SH3_CIN85_1"/>
    <property type="match status" value="1"/>
</dbReference>
<keyword evidence="7" id="KW-0254">Endocytosis</keyword>
<dbReference type="CDD" id="cd12057">
    <property type="entry name" value="SH3_CIN85_3"/>
    <property type="match status" value="1"/>
</dbReference>
<feature type="domain" description="SH3" evidence="24">
    <location>
        <begin position="1"/>
        <end position="58"/>
    </location>
</feature>
<keyword evidence="14" id="KW-0729">SH3-binding</keyword>
<protein>
    <recommendedName>
        <fullName evidence="20">SH3 domain-containing kinase-binding protein 1</fullName>
    </recommendedName>
</protein>
<dbReference type="GO" id="GO:0005925">
    <property type="term" value="C:focal adhesion"/>
    <property type="evidence" value="ECO:0007669"/>
    <property type="project" value="UniProtKB-SubCell"/>
</dbReference>
<dbReference type="InterPro" id="IPR035771">
    <property type="entry name" value="CIN85_SH3_2"/>
</dbReference>
<dbReference type="CDD" id="cd12055">
    <property type="entry name" value="SH3_CIN85_2"/>
    <property type="match status" value="1"/>
</dbReference>
<keyword evidence="16" id="KW-0472">Membrane</keyword>
<dbReference type="GO" id="GO:0005856">
    <property type="term" value="C:cytoskeleton"/>
    <property type="evidence" value="ECO:0007669"/>
    <property type="project" value="UniProtKB-SubCell"/>
</dbReference>